<dbReference type="EMBL" id="RHHU01000002">
    <property type="protein sequence ID" value="RNB90184.1"/>
    <property type="molecule type" value="Genomic_DNA"/>
</dbReference>
<name>A0A3M8DQE1_9BACL</name>
<proteinExistence type="predicted"/>
<keyword evidence="2" id="KW-1185">Reference proteome</keyword>
<protein>
    <submittedName>
        <fullName evidence="1">Uncharacterized protein</fullName>
    </submittedName>
</protein>
<evidence type="ECO:0000313" key="2">
    <source>
        <dbReference type="Proteomes" id="UP000269573"/>
    </source>
</evidence>
<sequence length="70" mass="8013">MAEEINGVTEVIPVKVPIPAKLLAITDMNKRSAAMKEWWAAYAKRYPDYKAVRKDNHFVYMVKRKGGETS</sequence>
<gene>
    <name evidence="1" type="ORF">EDM59_01690</name>
</gene>
<reference evidence="1 2" key="1">
    <citation type="submission" date="2018-10" db="EMBL/GenBank/DDBJ databases">
        <title>Phylogenomics of Brevibacillus.</title>
        <authorList>
            <person name="Dunlap C."/>
        </authorList>
    </citation>
    <scope>NUCLEOTIDE SEQUENCE [LARGE SCALE GENOMIC DNA]</scope>
    <source>
        <strain evidence="1 2">JCM 15774</strain>
    </source>
</reference>
<evidence type="ECO:0000313" key="1">
    <source>
        <dbReference type="EMBL" id="RNB90184.1"/>
    </source>
</evidence>
<organism evidence="1 2">
    <name type="scientific">Brevibacillus nitrificans</name>
    <dbReference type="NCBI Taxonomy" id="651560"/>
    <lineage>
        <taxon>Bacteria</taxon>
        <taxon>Bacillati</taxon>
        <taxon>Bacillota</taxon>
        <taxon>Bacilli</taxon>
        <taxon>Bacillales</taxon>
        <taxon>Paenibacillaceae</taxon>
        <taxon>Brevibacillus</taxon>
    </lineage>
</organism>
<dbReference type="AlphaFoldDB" id="A0A3M8DQE1"/>
<dbReference type="Proteomes" id="UP000269573">
    <property type="component" value="Unassembled WGS sequence"/>
</dbReference>
<accession>A0A3M8DQE1</accession>
<comment type="caution">
    <text evidence="1">The sequence shown here is derived from an EMBL/GenBank/DDBJ whole genome shotgun (WGS) entry which is preliminary data.</text>
</comment>